<dbReference type="NCBIfam" id="NF002378">
    <property type="entry name" value="PRK01372.1"/>
    <property type="match status" value="1"/>
</dbReference>
<dbReference type="PROSITE" id="PS50975">
    <property type="entry name" value="ATP_GRASP"/>
    <property type="match status" value="1"/>
</dbReference>
<dbReference type="PIRSF" id="PIRSF039102">
    <property type="entry name" value="Ddl/VanB"/>
    <property type="match status" value="1"/>
</dbReference>
<keyword evidence="11 15" id="KW-0133">Cell shape</keyword>
<evidence type="ECO:0000256" key="4">
    <source>
        <dbReference type="ARBA" id="ARBA00004496"/>
    </source>
</evidence>
<dbReference type="PROSITE" id="PS00843">
    <property type="entry name" value="DALA_DALA_LIGASE_1"/>
    <property type="match status" value="1"/>
</dbReference>
<dbReference type="Gene3D" id="3.30.470.20">
    <property type="entry name" value="ATP-grasp fold, B domain"/>
    <property type="match status" value="1"/>
</dbReference>
<dbReference type="GO" id="GO:0008716">
    <property type="term" value="F:D-alanine-D-alanine ligase activity"/>
    <property type="evidence" value="ECO:0007669"/>
    <property type="project" value="UniProtKB-EC"/>
</dbReference>
<dbReference type="InterPro" id="IPR011095">
    <property type="entry name" value="Dala_Dala_lig_C"/>
</dbReference>
<comment type="caution">
    <text evidence="18">The sequence shown here is derived from an EMBL/GenBank/DDBJ whole genome shotgun (WGS) entry which is preliminary data.</text>
</comment>
<dbReference type="InterPro" id="IPR016185">
    <property type="entry name" value="PreATP-grasp_dom_sf"/>
</dbReference>
<comment type="similarity">
    <text evidence="5 15">Belongs to the D-alanine--D-alanine ligase family.</text>
</comment>
<dbReference type="Pfam" id="PF01820">
    <property type="entry name" value="Dala_Dala_lig_N"/>
    <property type="match status" value="1"/>
</dbReference>
<evidence type="ECO:0000256" key="10">
    <source>
        <dbReference type="ARBA" id="ARBA00022840"/>
    </source>
</evidence>
<dbReference type="InterPro" id="IPR000291">
    <property type="entry name" value="D-Ala_lig_Van_CS"/>
</dbReference>
<evidence type="ECO:0000256" key="5">
    <source>
        <dbReference type="ARBA" id="ARBA00010871"/>
    </source>
</evidence>
<sequence length="307" mass="32682">MTIAAKNFGKIAVLMGGPSAERDISLLSGNAVLTALLGAGLQAHAFDPAERSVWELKEAGFTHAFIALHGRFGEDGTVQGALQTLGIPYTGSGVMASAIGMDKWRTKLVWLAAGVPTPKFRMLAPGVDFSGVMDELGLPLIIKPAREGSSIGVSKVSSAAEFGPAFDAAYKLDPLVIAEEFVSGQEMTAAVFGDVALPLVRIEPLQGDYDYQNKYFTDNVRYHCPAGIAPEIEEAVQQDALRAFQVLGCRGWARADVILRADGSYSFLEMNTCPGMTGHSLVPMAARAAGISFEQLCLNILEQAKLD</sequence>
<evidence type="ECO:0000256" key="3">
    <source>
        <dbReference type="ARBA" id="ARBA00003921"/>
    </source>
</evidence>
<dbReference type="PANTHER" id="PTHR23132">
    <property type="entry name" value="D-ALANINE--D-ALANINE LIGASE"/>
    <property type="match status" value="1"/>
</dbReference>
<dbReference type="HAMAP" id="MF_00047">
    <property type="entry name" value="Dala_Dala_lig"/>
    <property type="match status" value="1"/>
</dbReference>
<keyword evidence="9 16" id="KW-0547">Nucleotide-binding</keyword>
<comment type="pathway">
    <text evidence="15">Cell wall biogenesis; peptidoglycan biosynthesis.</text>
</comment>
<comment type="function">
    <text evidence="3 15">Cell wall formation.</text>
</comment>
<keyword evidence="19" id="KW-1185">Reference proteome</keyword>
<reference evidence="18 19" key="1">
    <citation type="submission" date="2024-07" db="EMBL/GenBank/DDBJ databases">
        <title>Uliginosibacterium flavum JJ3220;KACC:17644.</title>
        <authorList>
            <person name="Kim M.K."/>
        </authorList>
    </citation>
    <scope>NUCLEOTIDE SEQUENCE [LARGE SCALE GENOMIC DNA]</scope>
    <source>
        <strain evidence="18 19">KACC:17644</strain>
    </source>
</reference>
<evidence type="ECO:0000256" key="8">
    <source>
        <dbReference type="ARBA" id="ARBA00022598"/>
    </source>
</evidence>
<evidence type="ECO:0000256" key="14">
    <source>
        <dbReference type="ARBA" id="ARBA00047614"/>
    </source>
</evidence>
<evidence type="ECO:0000256" key="9">
    <source>
        <dbReference type="ARBA" id="ARBA00022741"/>
    </source>
</evidence>
<evidence type="ECO:0000256" key="11">
    <source>
        <dbReference type="ARBA" id="ARBA00022960"/>
    </source>
</evidence>
<accession>A0ABV2TKG6</accession>
<evidence type="ECO:0000259" key="17">
    <source>
        <dbReference type="PROSITE" id="PS50975"/>
    </source>
</evidence>
<comment type="catalytic activity">
    <reaction evidence="14 15">
        <text>2 D-alanine + ATP = D-alanyl-D-alanine + ADP + phosphate + H(+)</text>
        <dbReference type="Rhea" id="RHEA:11224"/>
        <dbReference type="ChEBI" id="CHEBI:15378"/>
        <dbReference type="ChEBI" id="CHEBI:30616"/>
        <dbReference type="ChEBI" id="CHEBI:43474"/>
        <dbReference type="ChEBI" id="CHEBI:57416"/>
        <dbReference type="ChEBI" id="CHEBI:57822"/>
        <dbReference type="ChEBI" id="CHEBI:456216"/>
        <dbReference type="EC" id="6.3.2.4"/>
    </reaction>
</comment>
<dbReference type="Gene3D" id="3.30.1490.20">
    <property type="entry name" value="ATP-grasp fold, A domain"/>
    <property type="match status" value="1"/>
</dbReference>
<evidence type="ECO:0000256" key="13">
    <source>
        <dbReference type="ARBA" id="ARBA00023316"/>
    </source>
</evidence>
<evidence type="ECO:0000256" key="15">
    <source>
        <dbReference type="HAMAP-Rule" id="MF_00047"/>
    </source>
</evidence>
<organism evidence="18 19">
    <name type="scientific">Uliginosibacterium flavum</name>
    <dbReference type="NCBI Taxonomy" id="1396831"/>
    <lineage>
        <taxon>Bacteria</taxon>
        <taxon>Pseudomonadati</taxon>
        <taxon>Pseudomonadota</taxon>
        <taxon>Betaproteobacteria</taxon>
        <taxon>Rhodocyclales</taxon>
        <taxon>Zoogloeaceae</taxon>
        <taxon>Uliginosibacterium</taxon>
    </lineage>
</organism>
<keyword evidence="12 15" id="KW-0573">Peptidoglycan synthesis</keyword>
<feature type="domain" description="ATP-grasp" evidence="17">
    <location>
        <begin position="107"/>
        <end position="302"/>
    </location>
</feature>
<evidence type="ECO:0000256" key="6">
    <source>
        <dbReference type="ARBA" id="ARBA00012216"/>
    </source>
</evidence>
<dbReference type="EMBL" id="JBEWZI010000008">
    <property type="protein sequence ID" value="MET7014411.1"/>
    <property type="molecule type" value="Genomic_DNA"/>
</dbReference>
<keyword evidence="7 15" id="KW-0963">Cytoplasm</keyword>
<keyword evidence="13 15" id="KW-0961">Cell wall biogenesis/degradation</keyword>
<dbReference type="InterPro" id="IPR005905">
    <property type="entry name" value="D_ala_D_ala"/>
</dbReference>
<evidence type="ECO:0000256" key="7">
    <source>
        <dbReference type="ARBA" id="ARBA00022490"/>
    </source>
</evidence>
<comment type="cofactor">
    <cofactor evidence="2">
        <name>Mg(2+)</name>
        <dbReference type="ChEBI" id="CHEBI:18420"/>
    </cofactor>
</comment>
<name>A0ABV2TKG6_9RHOO</name>
<keyword evidence="8 15" id="KW-0436">Ligase</keyword>
<proteinExistence type="inferred from homology"/>
<dbReference type="InterPro" id="IPR013815">
    <property type="entry name" value="ATP_grasp_subdomain_1"/>
</dbReference>
<keyword evidence="10 16" id="KW-0067">ATP-binding</keyword>
<dbReference type="PANTHER" id="PTHR23132:SF23">
    <property type="entry name" value="D-ALANINE--D-ALANINE LIGASE B"/>
    <property type="match status" value="1"/>
</dbReference>
<dbReference type="SUPFAM" id="SSF56059">
    <property type="entry name" value="Glutathione synthetase ATP-binding domain-like"/>
    <property type="match status" value="1"/>
</dbReference>
<evidence type="ECO:0000313" key="19">
    <source>
        <dbReference type="Proteomes" id="UP001549691"/>
    </source>
</evidence>
<dbReference type="InterPro" id="IPR011761">
    <property type="entry name" value="ATP-grasp"/>
</dbReference>
<dbReference type="PROSITE" id="PS00844">
    <property type="entry name" value="DALA_DALA_LIGASE_2"/>
    <property type="match status" value="1"/>
</dbReference>
<dbReference type="EC" id="6.3.2.4" evidence="6 15"/>
<dbReference type="NCBIfam" id="TIGR01205">
    <property type="entry name" value="D_ala_D_alaTIGR"/>
    <property type="match status" value="1"/>
</dbReference>
<evidence type="ECO:0000256" key="2">
    <source>
        <dbReference type="ARBA" id="ARBA00001946"/>
    </source>
</evidence>
<evidence type="ECO:0000256" key="16">
    <source>
        <dbReference type="PROSITE-ProRule" id="PRU00409"/>
    </source>
</evidence>
<dbReference type="Proteomes" id="UP001549691">
    <property type="component" value="Unassembled WGS sequence"/>
</dbReference>
<comment type="cofactor">
    <cofactor evidence="1">
        <name>Mn(2+)</name>
        <dbReference type="ChEBI" id="CHEBI:29035"/>
    </cofactor>
</comment>
<dbReference type="Pfam" id="PF07478">
    <property type="entry name" value="Dala_Dala_lig_C"/>
    <property type="match status" value="1"/>
</dbReference>
<dbReference type="Gene3D" id="3.40.50.20">
    <property type="match status" value="1"/>
</dbReference>
<dbReference type="InterPro" id="IPR011127">
    <property type="entry name" value="Dala_Dala_lig_N"/>
</dbReference>
<comment type="subcellular location">
    <subcellularLocation>
        <location evidence="4 15">Cytoplasm</location>
    </subcellularLocation>
</comment>
<protein>
    <recommendedName>
        <fullName evidence="6 15">D-alanine--D-alanine ligase</fullName>
        <ecNumber evidence="6 15">6.3.2.4</ecNumber>
    </recommendedName>
    <alternativeName>
        <fullName evidence="15">D-Ala-D-Ala ligase</fullName>
    </alternativeName>
    <alternativeName>
        <fullName evidence="15">D-alanylalanine synthetase</fullName>
    </alternativeName>
</protein>
<evidence type="ECO:0000256" key="1">
    <source>
        <dbReference type="ARBA" id="ARBA00001936"/>
    </source>
</evidence>
<evidence type="ECO:0000313" key="18">
    <source>
        <dbReference type="EMBL" id="MET7014411.1"/>
    </source>
</evidence>
<dbReference type="SUPFAM" id="SSF52440">
    <property type="entry name" value="PreATP-grasp domain"/>
    <property type="match status" value="1"/>
</dbReference>
<gene>
    <name evidence="15" type="primary">ddl</name>
    <name evidence="18" type="ORF">ABXR19_09435</name>
</gene>
<dbReference type="RefSeq" id="WP_354600873.1">
    <property type="nucleotide sequence ID" value="NZ_JBEWZI010000008.1"/>
</dbReference>
<evidence type="ECO:0000256" key="12">
    <source>
        <dbReference type="ARBA" id="ARBA00022984"/>
    </source>
</evidence>